<feature type="coiled-coil region" evidence="1">
    <location>
        <begin position="127"/>
        <end position="168"/>
    </location>
</feature>
<accession>A0ABR2USS0</accession>
<name>A0ABR2USS0_9PEZI</name>
<dbReference type="Proteomes" id="UP001408356">
    <property type="component" value="Unassembled WGS sequence"/>
</dbReference>
<organism evidence="2 3">
    <name type="scientific">Seiridium unicorne</name>
    <dbReference type="NCBI Taxonomy" id="138068"/>
    <lineage>
        <taxon>Eukaryota</taxon>
        <taxon>Fungi</taxon>
        <taxon>Dikarya</taxon>
        <taxon>Ascomycota</taxon>
        <taxon>Pezizomycotina</taxon>
        <taxon>Sordariomycetes</taxon>
        <taxon>Xylariomycetidae</taxon>
        <taxon>Amphisphaeriales</taxon>
        <taxon>Sporocadaceae</taxon>
        <taxon>Seiridium</taxon>
    </lineage>
</organism>
<keyword evidence="1" id="KW-0175">Coiled coil</keyword>
<reference evidence="2 3" key="1">
    <citation type="journal article" date="2024" name="J. Plant Pathol.">
        <title>Sequence and assembly of the genome of Seiridium unicorne, isolate CBS 538.82, causal agent of cypress canker disease.</title>
        <authorList>
            <person name="Scali E."/>
            <person name="Rocca G.D."/>
            <person name="Danti R."/>
            <person name="Garbelotto M."/>
            <person name="Barberini S."/>
            <person name="Baroncelli R."/>
            <person name="Emiliani G."/>
        </authorList>
    </citation>
    <scope>NUCLEOTIDE SEQUENCE [LARGE SCALE GENOMIC DNA]</scope>
    <source>
        <strain evidence="2 3">BM-138-508</strain>
    </source>
</reference>
<dbReference type="EMBL" id="JARVKF010000396">
    <property type="protein sequence ID" value="KAK9417698.1"/>
    <property type="molecule type" value="Genomic_DNA"/>
</dbReference>
<keyword evidence="3" id="KW-1185">Reference proteome</keyword>
<evidence type="ECO:0000313" key="3">
    <source>
        <dbReference type="Proteomes" id="UP001408356"/>
    </source>
</evidence>
<evidence type="ECO:0000313" key="2">
    <source>
        <dbReference type="EMBL" id="KAK9417698.1"/>
    </source>
</evidence>
<proteinExistence type="predicted"/>
<evidence type="ECO:0000256" key="1">
    <source>
        <dbReference type="SAM" id="Coils"/>
    </source>
</evidence>
<sequence>MASPAPFSAAELVRLAKSSGNDCKPRKVETSVSTAKVDELEMRAFKEEVDLRINNILSDLRRDNEAPLQDPPAMIIRYGKARRDIKECYDQWNDAHVKEYEAHHKAAEHLWRLFGEVQRGVIRGQVLQEEANKLAEQEQALVDLASEKQALEERLRQINLERAEIQDRKRSSTARGASGYFPSNSCVDTSQVVNTGSASAWNPMTNDSGASGYFPSNSCVATPSQVVDDGFDSPQPGFGDDIDLDSFF</sequence>
<protein>
    <submittedName>
        <fullName evidence="2">Uncharacterized protein</fullName>
    </submittedName>
</protein>
<comment type="caution">
    <text evidence="2">The sequence shown here is derived from an EMBL/GenBank/DDBJ whole genome shotgun (WGS) entry which is preliminary data.</text>
</comment>
<gene>
    <name evidence="2" type="ORF">SUNI508_01455</name>
</gene>